<dbReference type="Pfam" id="PF00230">
    <property type="entry name" value="MIP"/>
    <property type="match status" value="1"/>
</dbReference>
<evidence type="ECO:0000256" key="4">
    <source>
        <dbReference type="ARBA" id="ARBA00022692"/>
    </source>
</evidence>
<feature type="transmembrane region" description="Helical" evidence="8">
    <location>
        <begin position="212"/>
        <end position="232"/>
    </location>
</feature>
<dbReference type="InterPro" id="IPR023271">
    <property type="entry name" value="Aquaporin-like"/>
</dbReference>
<evidence type="ECO:0008006" key="11">
    <source>
        <dbReference type="Google" id="ProtNLM"/>
    </source>
</evidence>
<comment type="subcellular location">
    <subcellularLocation>
        <location evidence="1">Membrane</location>
        <topology evidence="1">Multi-pass membrane protein</topology>
    </subcellularLocation>
</comment>
<evidence type="ECO:0000313" key="10">
    <source>
        <dbReference type="Proteomes" id="UP001652700"/>
    </source>
</evidence>
<dbReference type="InterPro" id="IPR022357">
    <property type="entry name" value="MIP_CS"/>
</dbReference>
<sequence>MVHLTLEKLVKVCDKMSSWERFVIFLAELAGTSTFVLLGCLGCVSGSPEIITFGFGFAIMICVQVFGHISGAHVNPAVTVAAAIFGNISLINVPIYIVAQIFGAICGFELLKILVKNHENDVPNLCSPNPNPNLNSVQIFLSEFLLTLVLIWVCCGIWDSRNKNRSDSIPLRLGLAVTGLAMAGITLSGAHMNPARSFGPALLNNGTWDYQWAYWAGPLFAGVIGPLIYKIVFLQIKEDAKGCSEDNP</sequence>
<feature type="transmembrane region" description="Helical" evidence="8">
    <location>
        <begin position="170"/>
        <end position="192"/>
    </location>
</feature>
<feature type="transmembrane region" description="Helical" evidence="8">
    <location>
        <begin position="137"/>
        <end position="158"/>
    </location>
</feature>
<dbReference type="SUPFAM" id="SSF81338">
    <property type="entry name" value="Aquaporin-like"/>
    <property type="match status" value="1"/>
</dbReference>
<feature type="transmembrane region" description="Helical" evidence="8">
    <location>
        <begin position="50"/>
        <end position="69"/>
    </location>
</feature>
<evidence type="ECO:0000313" key="9">
    <source>
        <dbReference type="EnsemblMetazoa" id="XP_050510889.1"/>
    </source>
</evidence>
<dbReference type="Proteomes" id="UP001652700">
    <property type="component" value="Unplaced"/>
</dbReference>
<dbReference type="Gene3D" id="1.20.1080.10">
    <property type="entry name" value="Glycerol uptake facilitator protein"/>
    <property type="match status" value="1"/>
</dbReference>
<evidence type="ECO:0000256" key="3">
    <source>
        <dbReference type="ARBA" id="ARBA00022448"/>
    </source>
</evidence>
<evidence type="ECO:0000256" key="7">
    <source>
        <dbReference type="RuleBase" id="RU000477"/>
    </source>
</evidence>
<reference evidence="9" key="1">
    <citation type="submission" date="2025-05" db="UniProtKB">
        <authorList>
            <consortium name="EnsemblMetazoa"/>
        </authorList>
    </citation>
    <scope>IDENTIFICATION</scope>
</reference>
<accession>A0ABM5KL17</accession>
<evidence type="ECO:0000256" key="1">
    <source>
        <dbReference type="ARBA" id="ARBA00004141"/>
    </source>
</evidence>
<evidence type="ECO:0000256" key="8">
    <source>
        <dbReference type="SAM" id="Phobius"/>
    </source>
</evidence>
<dbReference type="PROSITE" id="PS00221">
    <property type="entry name" value="MIP"/>
    <property type="match status" value="1"/>
</dbReference>
<dbReference type="PANTHER" id="PTHR19139:SF270">
    <property type="entry name" value="ENTOMOGLYCEROPORIN 1-RELATED"/>
    <property type="match status" value="1"/>
</dbReference>
<keyword evidence="4 7" id="KW-0812">Transmembrane</keyword>
<feature type="transmembrane region" description="Helical" evidence="8">
    <location>
        <begin position="81"/>
        <end position="105"/>
    </location>
</feature>
<evidence type="ECO:0000256" key="2">
    <source>
        <dbReference type="ARBA" id="ARBA00006175"/>
    </source>
</evidence>
<keyword evidence="6 8" id="KW-0472">Membrane</keyword>
<dbReference type="CDD" id="cd00333">
    <property type="entry name" value="MIP"/>
    <property type="match status" value="1"/>
</dbReference>
<dbReference type="GeneID" id="126887419"/>
<dbReference type="PANTHER" id="PTHR19139">
    <property type="entry name" value="AQUAPORIN TRANSPORTER"/>
    <property type="match status" value="1"/>
</dbReference>
<keyword evidence="10" id="KW-1185">Reference proteome</keyword>
<name>A0ABM5KL17_DIAVI</name>
<protein>
    <recommendedName>
        <fullName evidence="11">Aquaporin AQPAe.a-like</fullName>
    </recommendedName>
</protein>
<dbReference type="InterPro" id="IPR000425">
    <property type="entry name" value="MIP"/>
</dbReference>
<keyword evidence="3 7" id="KW-0813">Transport</keyword>
<dbReference type="EnsemblMetazoa" id="XM_050654932.1">
    <property type="protein sequence ID" value="XP_050510889.1"/>
    <property type="gene ID" value="LOC126887419"/>
</dbReference>
<evidence type="ECO:0000256" key="5">
    <source>
        <dbReference type="ARBA" id="ARBA00022989"/>
    </source>
</evidence>
<comment type="similarity">
    <text evidence="2 7">Belongs to the MIP/aquaporin (TC 1.A.8) family.</text>
</comment>
<proteinExistence type="inferred from homology"/>
<evidence type="ECO:0000256" key="6">
    <source>
        <dbReference type="ARBA" id="ARBA00023136"/>
    </source>
</evidence>
<dbReference type="PRINTS" id="PR00783">
    <property type="entry name" value="MINTRINSICP"/>
</dbReference>
<keyword evidence="5 8" id="KW-1133">Transmembrane helix</keyword>
<dbReference type="InterPro" id="IPR034294">
    <property type="entry name" value="Aquaporin_transptr"/>
</dbReference>
<feature type="transmembrane region" description="Helical" evidence="8">
    <location>
        <begin position="21"/>
        <end position="44"/>
    </location>
</feature>
<dbReference type="RefSeq" id="XP_050510889.1">
    <property type="nucleotide sequence ID" value="XM_050654932.1"/>
</dbReference>
<organism evidence="9 10">
    <name type="scientific">Diabrotica virgifera virgifera</name>
    <name type="common">western corn rootworm</name>
    <dbReference type="NCBI Taxonomy" id="50390"/>
    <lineage>
        <taxon>Eukaryota</taxon>
        <taxon>Metazoa</taxon>
        <taxon>Ecdysozoa</taxon>
        <taxon>Arthropoda</taxon>
        <taxon>Hexapoda</taxon>
        <taxon>Insecta</taxon>
        <taxon>Pterygota</taxon>
        <taxon>Neoptera</taxon>
        <taxon>Endopterygota</taxon>
        <taxon>Coleoptera</taxon>
        <taxon>Polyphaga</taxon>
        <taxon>Cucujiformia</taxon>
        <taxon>Chrysomeloidea</taxon>
        <taxon>Chrysomelidae</taxon>
        <taxon>Galerucinae</taxon>
        <taxon>Diabroticina</taxon>
        <taxon>Diabroticites</taxon>
        <taxon>Diabrotica</taxon>
    </lineage>
</organism>